<name>A0ABQ1ER98_9BACL</name>
<proteinExistence type="inferred from homology"/>
<keyword evidence="5" id="KW-1185">Reference proteome</keyword>
<evidence type="ECO:0000313" key="5">
    <source>
        <dbReference type="Proteomes" id="UP000615455"/>
    </source>
</evidence>
<evidence type="ECO:0000259" key="3">
    <source>
        <dbReference type="Pfam" id="PF17782"/>
    </source>
</evidence>
<dbReference type="SUPFAM" id="SSF102405">
    <property type="entry name" value="MCP/YpsA-like"/>
    <property type="match status" value="1"/>
</dbReference>
<dbReference type="Pfam" id="PF17782">
    <property type="entry name" value="WHD_DprA"/>
    <property type="match status" value="1"/>
</dbReference>
<evidence type="ECO:0000313" key="4">
    <source>
        <dbReference type="EMBL" id="GFZ83824.1"/>
    </source>
</evidence>
<feature type="domain" description="DprA winged helix" evidence="3">
    <location>
        <begin position="321"/>
        <end position="375"/>
    </location>
</feature>
<dbReference type="InterPro" id="IPR041614">
    <property type="entry name" value="DprA_WH"/>
</dbReference>
<gene>
    <name evidence="4" type="primary">dprA</name>
    <name evidence="4" type="ORF">GCM10008018_32130</name>
</gene>
<accession>A0ABQ1ER98</accession>
<dbReference type="InterPro" id="IPR036388">
    <property type="entry name" value="WH-like_DNA-bd_sf"/>
</dbReference>
<dbReference type="InterPro" id="IPR010994">
    <property type="entry name" value="RuvA_2-like"/>
</dbReference>
<dbReference type="InterPro" id="IPR057666">
    <property type="entry name" value="DrpA_SLOG"/>
</dbReference>
<dbReference type="PANTHER" id="PTHR43022">
    <property type="entry name" value="PROTEIN SMF"/>
    <property type="match status" value="1"/>
</dbReference>
<feature type="domain" description="Smf/DprA SLOG" evidence="2">
    <location>
        <begin position="95"/>
        <end position="304"/>
    </location>
</feature>
<dbReference type="InterPro" id="IPR003488">
    <property type="entry name" value="DprA"/>
</dbReference>
<comment type="similarity">
    <text evidence="1">Belongs to the DprA/Smf family.</text>
</comment>
<evidence type="ECO:0000259" key="2">
    <source>
        <dbReference type="Pfam" id="PF02481"/>
    </source>
</evidence>
<dbReference type="EMBL" id="BMHE01000015">
    <property type="protein sequence ID" value="GFZ83824.1"/>
    <property type="molecule type" value="Genomic_DNA"/>
</dbReference>
<comment type="caution">
    <text evidence="4">The sequence shown here is derived from an EMBL/GenBank/DDBJ whole genome shotgun (WGS) entry which is preliminary data.</text>
</comment>
<dbReference type="NCBIfam" id="TIGR00732">
    <property type="entry name" value="dprA"/>
    <property type="match status" value="1"/>
</dbReference>
<dbReference type="Gene3D" id="1.10.10.10">
    <property type="entry name" value="Winged helix-like DNA-binding domain superfamily/Winged helix DNA-binding domain"/>
    <property type="match status" value="1"/>
</dbReference>
<dbReference type="PANTHER" id="PTHR43022:SF1">
    <property type="entry name" value="PROTEIN SMF"/>
    <property type="match status" value="1"/>
</dbReference>
<dbReference type="Proteomes" id="UP000615455">
    <property type="component" value="Unassembled WGS sequence"/>
</dbReference>
<organism evidence="4 5">
    <name type="scientific">Paenibacillus marchantiophytorum</name>
    <dbReference type="NCBI Taxonomy" id="1619310"/>
    <lineage>
        <taxon>Bacteria</taxon>
        <taxon>Bacillati</taxon>
        <taxon>Bacillota</taxon>
        <taxon>Bacilli</taxon>
        <taxon>Bacillales</taxon>
        <taxon>Paenibacillaceae</taxon>
        <taxon>Paenibacillus</taxon>
    </lineage>
</organism>
<dbReference type="Gene3D" id="3.40.50.450">
    <property type="match status" value="1"/>
</dbReference>
<sequence>MFFYKGRYLSFEWGVYILMDNRLILIGLHELEGVGWKTILHLLNRFPEPERLLTLSTAELTAKGIRASVAAQIATQFNRSFIEEKLHLYRKQSIQIITILDDDYPPILKEIAQPPWVLYVKGKLSLLKGPILGIVGTRTPTLYGKRIAEEWADALSRTGFSIVSGLARGIDSKAHIGALKGKSKTVAVLGCAINHIYPRENALLYKRIEQEGVIISEYPIGTGMRPGMFPQRNRIIAGLSLGVTVVEAAADSGSLITVDFALEESRDVFAVPGPIDSKQSVGVHKLLKDGAKLVTQVEEILEEYKHIIRMEELGASKKQSQLFTLTVEEDEIFRKMSNQPVSIDSLLEDGQFTFGHLHAVLLSLVMKKAIKQLPGSTYILA</sequence>
<reference evidence="5" key="1">
    <citation type="journal article" date="2019" name="Int. J. Syst. Evol. Microbiol.">
        <title>The Global Catalogue of Microorganisms (GCM) 10K type strain sequencing project: providing services to taxonomists for standard genome sequencing and annotation.</title>
        <authorList>
            <consortium name="The Broad Institute Genomics Platform"/>
            <consortium name="The Broad Institute Genome Sequencing Center for Infectious Disease"/>
            <person name="Wu L."/>
            <person name="Ma J."/>
        </authorList>
    </citation>
    <scope>NUCLEOTIDE SEQUENCE [LARGE SCALE GENOMIC DNA]</scope>
    <source>
        <strain evidence="5">CGMCC 1.15043</strain>
    </source>
</reference>
<evidence type="ECO:0000256" key="1">
    <source>
        <dbReference type="ARBA" id="ARBA00006525"/>
    </source>
</evidence>
<protein>
    <submittedName>
        <fullName evidence="4">DNA polymerase</fullName>
    </submittedName>
</protein>
<dbReference type="SUPFAM" id="SSF47781">
    <property type="entry name" value="RuvA domain 2-like"/>
    <property type="match status" value="1"/>
</dbReference>
<dbReference type="Pfam" id="PF02481">
    <property type="entry name" value="DNA_processg_A"/>
    <property type="match status" value="1"/>
</dbReference>